<keyword evidence="2" id="KW-1185">Reference proteome</keyword>
<name>A0ACB8Q6Z2_9AGAM</name>
<dbReference type="Proteomes" id="UP000814128">
    <property type="component" value="Unassembled WGS sequence"/>
</dbReference>
<proteinExistence type="predicted"/>
<evidence type="ECO:0000313" key="2">
    <source>
        <dbReference type="Proteomes" id="UP000814128"/>
    </source>
</evidence>
<organism evidence="1 2">
    <name type="scientific">Vararia minispora EC-137</name>
    <dbReference type="NCBI Taxonomy" id="1314806"/>
    <lineage>
        <taxon>Eukaryota</taxon>
        <taxon>Fungi</taxon>
        <taxon>Dikarya</taxon>
        <taxon>Basidiomycota</taxon>
        <taxon>Agaricomycotina</taxon>
        <taxon>Agaricomycetes</taxon>
        <taxon>Russulales</taxon>
        <taxon>Lachnocladiaceae</taxon>
        <taxon>Vararia</taxon>
    </lineage>
</organism>
<comment type="caution">
    <text evidence="1">The sequence shown here is derived from an EMBL/GenBank/DDBJ whole genome shotgun (WGS) entry which is preliminary data.</text>
</comment>
<reference evidence="1" key="1">
    <citation type="submission" date="2021-02" db="EMBL/GenBank/DDBJ databases">
        <authorList>
            <consortium name="DOE Joint Genome Institute"/>
            <person name="Ahrendt S."/>
            <person name="Looney B.P."/>
            <person name="Miyauchi S."/>
            <person name="Morin E."/>
            <person name="Drula E."/>
            <person name="Courty P.E."/>
            <person name="Chicoki N."/>
            <person name="Fauchery L."/>
            <person name="Kohler A."/>
            <person name="Kuo A."/>
            <person name="Labutti K."/>
            <person name="Pangilinan J."/>
            <person name="Lipzen A."/>
            <person name="Riley R."/>
            <person name="Andreopoulos W."/>
            <person name="He G."/>
            <person name="Johnson J."/>
            <person name="Barry K.W."/>
            <person name="Grigoriev I.V."/>
            <person name="Nagy L."/>
            <person name="Hibbett D."/>
            <person name="Henrissat B."/>
            <person name="Matheny P.B."/>
            <person name="Labbe J."/>
            <person name="Martin F."/>
        </authorList>
    </citation>
    <scope>NUCLEOTIDE SEQUENCE</scope>
    <source>
        <strain evidence="1">EC-137</strain>
    </source>
</reference>
<feature type="non-terminal residue" evidence="1">
    <location>
        <position position="91"/>
    </location>
</feature>
<protein>
    <submittedName>
        <fullName evidence="1">Uncharacterized protein</fullName>
    </submittedName>
</protein>
<evidence type="ECO:0000313" key="1">
    <source>
        <dbReference type="EMBL" id="KAI0027452.1"/>
    </source>
</evidence>
<dbReference type="EMBL" id="MU273902">
    <property type="protein sequence ID" value="KAI0027452.1"/>
    <property type="molecule type" value="Genomic_DNA"/>
</dbReference>
<accession>A0ACB8Q6Z2</accession>
<sequence>RSHVIWCGDFNRHHLLWDDLIAGHLFTPHTIKEAELLIQAISDSGLVMALKSGTPTLQHSVTKRWLHPDNIWILSRLAKLVTFCDTLPDQR</sequence>
<reference evidence="1" key="2">
    <citation type="journal article" date="2022" name="New Phytol.">
        <title>Evolutionary transition to the ectomycorrhizal habit in the genomes of a hyperdiverse lineage of mushroom-forming fungi.</title>
        <authorList>
            <person name="Looney B."/>
            <person name="Miyauchi S."/>
            <person name="Morin E."/>
            <person name="Drula E."/>
            <person name="Courty P.E."/>
            <person name="Kohler A."/>
            <person name="Kuo A."/>
            <person name="LaButti K."/>
            <person name="Pangilinan J."/>
            <person name="Lipzen A."/>
            <person name="Riley R."/>
            <person name="Andreopoulos W."/>
            <person name="He G."/>
            <person name="Johnson J."/>
            <person name="Nolan M."/>
            <person name="Tritt A."/>
            <person name="Barry K.W."/>
            <person name="Grigoriev I.V."/>
            <person name="Nagy L.G."/>
            <person name="Hibbett D."/>
            <person name="Henrissat B."/>
            <person name="Matheny P.B."/>
            <person name="Labbe J."/>
            <person name="Martin F.M."/>
        </authorList>
    </citation>
    <scope>NUCLEOTIDE SEQUENCE</scope>
    <source>
        <strain evidence="1">EC-137</strain>
    </source>
</reference>
<gene>
    <name evidence="1" type="ORF">K488DRAFT_20545</name>
</gene>
<feature type="non-terminal residue" evidence="1">
    <location>
        <position position="1"/>
    </location>
</feature>